<dbReference type="InterPro" id="IPR036322">
    <property type="entry name" value="WD40_repeat_dom_sf"/>
</dbReference>
<dbReference type="GO" id="GO:0000462">
    <property type="term" value="P:maturation of SSU-rRNA from tricistronic rRNA transcript (SSU-rRNA, 5.8S rRNA, LSU-rRNA)"/>
    <property type="evidence" value="ECO:0007669"/>
    <property type="project" value="TreeGrafter"/>
</dbReference>
<dbReference type="Gene3D" id="2.130.10.10">
    <property type="entry name" value="YVTN repeat-like/Quinoprotein amine dehydrogenase"/>
    <property type="match status" value="1"/>
</dbReference>
<organism evidence="2">
    <name type="scientific">Cladocopium goreaui</name>
    <dbReference type="NCBI Taxonomy" id="2562237"/>
    <lineage>
        <taxon>Eukaryota</taxon>
        <taxon>Sar</taxon>
        <taxon>Alveolata</taxon>
        <taxon>Dinophyceae</taxon>
        <taxon>Suessiales</taxon>
        <taxon>Symbiodiniaceae</taxon>
        <taxon>Cladocopium</taxon>
    </lineage>
</organism>
<accession>A0A9P1CIQ2</accession>
<dbReference type="GO" id="GO:0032040">
    <property type="term" value="C:small-subunit processome"/>
    <property type="evidence" value="ECO:0007669"/>
    <property type="project" value="TreeGrafter"/>
</dbReference>
<keyword evidence="4" id="KW-1185">Reference proteome</keyword>
<dbReference type="EMBL" id="CAMXCT020001695">
    <property type="protein sequence ID" value="CAL1145685.1"/>
    <property type="molecule type" value="Genomic_DNA"/>
</dbReference>
<name>A0A9P1CIQ2_9DINO</name>
<evidence type="ECO:0000313" key="3">
    <source>
        <dbReference type="EMBL" id="CAL4779622.1"/>
    </source>
</evidence>
<dbReference type="AlphaFoldDB" id="A0A9P1CIQ2"/>
<evidence type="ECO:0000256" key="1">
    <source>
        <dbReference type="SAM" id="MobiDB-lite"/>
    </source>
</evidence>
<feature type="compositionally biased region" description="Basic and acidic residues" evidence="1">
    <location>
        <begin position="372"/>
        <end position="397"/>
    </location>
</feature>
<proteinExistence type="predicted"/>
<dbReference type="EMBL" id="CAMXCT030001695">
    <property type="protein sequence ID" value="CAL4779622.1"/>
    <property type="molecule type" value="Genomic_DNA"/>
</dbReference>
<dbReference type="EMBL" id="CAMXCT010001695">
    <property type="protein sequence ID" value="CAI3992310.1"/>
    <property type="molecule type" value="Genomic_DNA"/>
</dbReference>
<dbReference type="PANTHER" id="PTHR14085:SF3">
    <property type="entry name" value="WD REPEAT-CONTAINING PROTEIN 46"/>
    <property type="match status" value="1"/>
</dbReference>
<evidence type="ECO:0000313" key="4">
    <source>
        <dbReference type="Proteomes" id="UP001152797"/>
    </source>
</evidence>
<feature type="compositionally biased region" description="Low complexity" evidence="1">
    <location>
        <begin position="517"/>
        <end position="533"/>
    </location>
</feature>
<dbReference type="PANTHER" id="PTHR14085">
    <property type="entry name" value="WD-REPEAT PROTEIN BING4"/>
    <property type="match status" value="1"/>
</dbReference>
<feature type="region of interest" description="Disordered" evidence="1">
    <location>
        <begin position="505"/>
        <end position="539"/>
    </location>
</feature>
<dbReference type="GO" id="GO:0030686">
    <property type="term" value="C:90S preribosome"/>
    <property type="evidence" value="ECO:0007669"/>
    <property type="project" value="TreeGrafter"/>
</dbReference>
<reference evidence="3 4" key="2">
    <citation type="submission" date="2024-05" db="EMBL/GenBank/DDBJ databases">
        <authorList>
            <person name="Chen Y."/>
            <person name="Shah S."/>
            <person name="Dougan E. K."/>
            <person name="Thang M."/>
            <person name="Chan C."/>
        </authorList>
    </citation>
    <scope>NUCLEOTIDE SEQUENCE [LARGE SCALE GENOMIC DNA]</scope>
</reference>
<reference evidence="2" key="1">
    <citation type="submission" date="2022-10" db="EMBL/GenBank/DDBJ databases">
        <authorList>
            <person name="Chen Y."/>
            <person name="Dougan E. K."/>
            <person name="Chan C."/>
            <person name="Rhodes N."/>
            <person name="Thang M."/>
        </authorList>
    </citation>
    <scope>NUCLEOTIDE SEQUENCE</scope>
</reference>
<evidence type="ECO:0000313" key="2">
    <source>
        <dbReference type="EMBL" id="CAI3992310.1"/>
    </source>
</evidence>
<feature type="compositionally biased region" description="Low complexity" evidence="1">
    <location>
        <begin position="362"/>
        <end position="371"/>
    </location>
</feature>
<feature type="region of interest" description="Disordered" evidence="1">
    <location>
        <begin position="345"/>
        <end position="398"/>
    </location>
</feature>
<dbReference type="InterPro" id="IPR040315">
    <property type="entry name" value="WDR46/Utp7"/>
</dbReference>
<dbReference type="InterPro" id="IPR015943">
    <property type="entry name" value="WD40/YVTN_repeat-like_dom_sf"/>
</dbReference>
<gene>
    <name evidence="2" type="ORF">C1SCF055_LOCUS19148</name>
</gene>
<dbReference type="OrthoDB" id="10251154at2759"/>
<protein>
    <submittedName>
        <fullName evidence="3">Probable U3 small nucleolar RNA-associated protein 7 (U3 snoRNA-associated protein 7) (U three protein 7)</fullName>
    </submittedName>
</protein>
<dbReference type="SUPFAM" id="SSF50978">
    <property type="entry name" value="WD40 repeat-like"/>
    <property type="match status" value="1"/>
</dbReference>
<comment type="caution">
    <text evidence="2">The sequence shown here is derived from an EMBL/GenBank/DDBJ whole genome shotgun (WGS) entry which is preliminary data.</text>
</comment>
<sequence>MPQPCHFNISKDDLATFRAALEAAASSQLSLWTSWETCWVTVSECLDQAEARAYEAGDVAAAKQVLRLNKLIQTCLQPNWQLVSEEPTPEKTILCSMYDWTDQWSRYKHSLGYFHMEQFSDVAGDLKRLQENLTLLPASSWAHEAEKQVSLLLVDCWALRPLLYLPLCQISPLCLMAAAPAEEACKHRCILCNLTHEVESGRVHGRKFTCTPCASADRLLRRGLGSKDELQNLSVEEQHSFFQKLAVEKANAKDSRIDWKTVRACLVTSLTTRQMTENATAVDTQFLPLDVWLKQGWPEQTVRNCPKEWNEQYGCDTYQVPVKSMTWKQTYQAVEERILRQEKEATAKRMARPRGPKEAEPEAALDLPAPEAAKKGDASAAAEKKAARAEAAQEKKNQASNQKMQLLAAKAVAPLAQDLQSLTKLRARVPADLPEPIQAVYEDNVGKLQRWSQAAKGLLKDWEEEAAQTGKVALTAPPFDMADVKCLHKTVVEVQANLRQHLPVPKAKAAGKRKAAEAGAEATDTAAAEGVEANPPARRVRSKGDKLCDWFGMMTEVVARLSAQVSIIPKRSRAFVNYPCRKWKRVDLLRKSNLTYFTWLEFDVIFLEDLWLTLGVTRSKEIAAMDGGMAALTKAMLLQIRSETANGFVVDLGSMGEPVLCFIDSVILLMDHEAIRACTGTKGASGLKCCIKCLNLLSLNKAAEVKDHFDISHADLANFWPATDGSVRAAADRLRTEEKKGKKQELEKLLGWNAAMLLAGPLTEPALEKWVSVDTVHFDTMHAYYSNGIIGCELGHWWELVQHHAQVTLAQLALYAAMWQRCPNSPAAKQVGPQHFFEEKLWRDGGDFRGECAASALALILCVGFSEEILTEIAAVQAAVASLKSLYEVVSVLAEAKRYPPAATTLLTKQQAHMRCFTEAYSSQCMRHATQISLCLAYNGTNSEVWSPYRLLSMRKEEQSIQGTRSIQLEQFSCVLQRFPALLDFLPYHFLLVSSGERGEICWRDITHGTQVAEHRTHLGATTCMRQNPKNAVMHLGHNQGLVTLWTPSVKEPVVKISCHNSKVTALAVHGNYMAASRRELKPNGRPGLPGIGRGEVLPVGTEVWDLRTYNMLHCYGRRSE</sequence>
<dbReference type="Proteomes" id="UP001152797">
    <property type="component" value="Unassembled WGS sequence"/>
</dbReference>